<dbReference type="Gene3D" id="2.60.200.40">
    <property type="match status" value="1"/>
</dbReference>
<proteinExistence type="predicted"/>
<keyword evidence="4" id="KW-0067">ATP-binding</keyword>
<dbReference type="InterPro" id="IPR045540">
    <property type="entry name" value="YegS/DAGK_C"/>
</dbReference>
<keyword evidence="2" id="KW-0547">Nucleotide-binding</keyword>
<dbReference type="GO" id="GO:0005886">
    <property type="term" value="C:plasma membrane"/>
    <property type="evidence" value="ECO:0007669"/>
    <property type="project" value="TreeGrafter"/>
</dbReference>
<evidence type="ECO:0000256" key="4">
    <source>
        <dbReference type="ARBA" id="ARBA00022840"/>
    </source>
</evidence>
<dbReference type="InterPro" id="IPR017438">
    <property type="entry name" value="ATP-NAD_kinase_N"/>
</dbReference>
<dbReference type="EC" id="2.7.1.-" evidence="6"/>
<keyword evidence="1 6" id="KW-0808">Transferase</keyword>
<evidence type="ECO:0000256" key="1">
    <source>
        <dbReference type="ARBA" id="ARBA00022679"/>
    </source>
</evidence>
<keyword evidence="3 6" id="KW-0418">Kinase</keyword>
<dbReference type="Gene3D" id="3.40.50.10330">
    <property type="entry name" value="Probable inorganic polyphosphate/atp-NAD kinase, domain 1"/>
    <property type="match status" value="1"/>
</dbReference>
<accession>A0A644V4I2</accession>
<name>A0A644V4I2_9ZZZZ</name>
<organism evidence="6">
    <name type="scientific">bioreactor metagenome</name>
    <dbReference type="NCBI Taxonomy" id="1076179"/>
    <lineage>
        <taxon>unclassified sequences</taxon>
        <taxon>metagenomes</taxon>
        <taxon>ecological metagenomes</taxon>
    </lineage>
</organism>
<dbReference type="SMART" id="SM00046">
    <property type="entry name" value="DAGKc"/>
    <property type="match status" value="1"/>
</dbReference>
<gene>
    <name evidence="6" type="primary">yegS_4</name>
    <name evidence="6" type="ORF">SDC9_31706</name>
</gene>
<evidence type="ECO:0000313" key="6">
    <source>
        <dbReference type="EMBL" id="MPL85733.1"/>
    </source>
</evidence>
<dbReference type="GO" id="GO:0005524">
    <property type="term" value="F:ATP binding"/>
    <property type="evidence" value="ECO:0007669"/>
    <property type="project" value="UniProtKB-KW"/>
</dbReference>
<dbReference type="PANTHER" id="PTHR12358">
    <property type="entry name" value="SPHINGOSINE KINASE"/>
    <property type="match status" value="1"/>
</dbReference>
<sequence>MAGGERLWPAAKPPAKASPDIYIISHSERSEESLADISDKSTFKRLIAINRRPYLRGFLLIKQRLKGKLPENAYFCRRLLFQPEICMSGPKIKILFIVNPVSGVHHSRKAVLAGLAADTLDPERFEWEIVFSESAEHVKALSRAAAETGTNIIAAVGGDGTVNQVVKGMFGSHSVLALIPAGSGNGLAHHLGIPSDIGESLALINNMNVKQVDTVSINDDLFVSIAGVGFDALVAKKFARSGRRGFLSYFRIVTNEYNYYRPRNYKLLIDGQMYHREALFVSFANTNQFGYNTIISPSAQIDDGLVDVCIVKKVPLIYAPHVVGLLLTRKIDASDYVEVIKAREVSLTRRKNRVINLDGEPVKLDKTLHIRVNPLSLSMIVT</sequence>
<evidence type="ECO:0000256" key="2">
    <source>
        <dbReference type="ARBA" id="ARBA00022741"/>
    </source>
</evidence>
<dbReference type="InterPro" id="IPR001206">
    <property type="entry name" value="Diacylglycerol_kinase_cat_dom"/>
</dbReference>
<dbReference type="SUPFAM" id="SSF111331">
    <property type="entry name" value="NAD kinase/diacylglycerol kinase-like"/>
    <property type="match status" value="1"/>
</dbReference>
<evidence type="ECO:0000259" key="5">
    <source>
        <dbReference type="PROSITE" id="PS50146"/>
    </source>
</evidence>
<dbReference type="InterPro" id="IPR016064">
    <property type="entry name" value="NAD/diacylglycerol_kinase_sf"/>
</dbReference>
<dbReference type="PROSITE" id="PS50146">
    <property type="entry name" value="DAGK"/>
    <property type="match status" value="1"/>
</dbReference>
<dbReference type="AlphaFoldDB" id="A0A644V4I2"/>
<feature type="domain" description="DAGKc" evidence="5">
    <location>
        <begin position="89"/>
        <end position="221"/>
    </location>
</feature>
<dbReference type="Pfam" id="PF19279">
    <property type="entry name" value="YegS_C"/>
    <property type="match status" value="1"/>
</dbReference>
<dbReference type="InterPro" id="IPR050187">
    <property type="entry name" value="Lipid_Phosphate_FormReg"/>
</dbReference>
<evidence type="ECO:0000256" key="3">
    <source>
        <dbReference type="ARBA" id="ARBA00022777"/>
    </source>
</evidence>
<dbReference type="PANTHER" id="PTHR12358:SF106">
    <property type="entry name" value="LIPID KINASE YEGS"/>
    <property type="match status" value="1"/>
</dbReference>
<dbReference type="EMBL" id="VSSQ01000210">
    <property type="protein sequence ID" value="MPL85733.1"/>
    <property type="molecule type" value="Genomic_DNA"/>
</dbReference>
<protein>
    <submittedName>
        <fullName evidence="6">Lipid kinase YegS</fullName>
        <ecNumber evidence="6">2.7.1.-</ecNumber>
    </submittedName>
</protein>
<dbReference type="GO" id="GO:0016301">
    <property type="term" value="F:kinase activity"/>
    <property type="evidence" value="ECO:0007669"/>
    <property type="project" value="UniProtKB-KW"/>
</dbReference>
<comment type="caution">
    <text evidence="6">The sequence shown here is derived from an EMBL/GenBank/DDBJ whole genome shotgun (WGS) entry which is preliminary data.</text>
</comment>
<reference evidence="6" key="1">
    <citation type="submission" date="2019-08" db="EMBL/GenBank/DDBJ databases">
        <authorList>
            <person name="Kucharzyk K."/>
            <person name="Murdoch R.W."/>
            <person name="Higgins S."/>
            <person name="Loffler F."/>
        </authorList>
    </citation>
    <scope>NUCLEOTIDE SEQUENCE</scope>
</reference>
<dbReference type="Pfam" id="PF00781">
    <property type="entry name" value="DAGK_cat"/>
    <property type="match status" value="1"/>
</dbReference>